<dbReference type="AlphaFoldDB" id="A0AAJ8LGB0"/>
<sequence length="383" mass="42074">MPMPSATDLGSRTFPHKILLKPKTLFQVTTSRCPAPMDSSPDHVKAPSTPQRAVTLPTPPSTERRLVRYTGSEEDHSPQSSSGNHGGLKQHPQTPSHDRPRIYNHSQSQPSPSAITLWSPGSTHQQIEDTSIVRQKIRHGRFDSRDSGNHYHKRADVNHIGEPDDDDVVCVGDNWNRLAVTPNNHRRMPIADTELHFTPSTTTTACRSTHEEETEYFNLDPGRPGMKRGGLEFQEASSDDDDDIDFVGMLKSKRQKRIHGQAPSGGEVESTSDTPLRALSPKQDEGCSACGCKCGGDRKQMTSGHGSGSGSTTLSLQVRANILTLLLGSGESLFNRLRSAGCVNDWKDIASMVGAAREDYDRVRFCAKSMQDTLPGKMRRGIL</sequence>
<evidence type="ECO:0000256" key="1">
    <source>
        <dbReference type="SAM" id="MobiDB-lite"/>
    </source>
</evidence>
<keyword evidence="3" id="KW-1185">Reference proteome</keyword>
<feature type="region of interest" description="Disordered" evidence="1">
    <location>
        <begin position="255"/>
        <end position="287"/>
    </location>
</feature>
<dbReference type="GeneID" id="43592526"/>
<protein>
    <submittedName>
        <fullName evidence="2">Uncharacterized protein</fullName>
    </submittedName>
</protein>
<feature type="compositionally biased region" description="Basic and acidic residues" evidence="1">
    <location>
        <begin position="62"/>
        <end position="77"/>
    </location>
</feature>
<evidence type="ECO:0000313" key="2">
    <source>
        <dbReference type="EMBL" id="WWD16830.1"/>
    </source>
</evidence>
<feature type="compositionally biased region" description="Polar residues" evidence="1">
    <location>
        <begin position="104"/>
        <end position="132"/>
    </location>
</feature>
<dbReference type="RefSeq" id="XP_031857371.2">
    <property type="nucleotide sequence ID" value="XM_032008354.2"/>
</dbReference>
<evidence type="ECO:0000313" key="3">
    <source>
        <dbReference type="Proteomes" id="UP000322225"/>
    </source>
</evidence>
<name>A0AAJ8LGB0_9TREE</name>
<proteinExistence type="predicted"/>
<organism evidence="2 3">
    <name type="scientific">Kwoniella shandongensis</name>
    <dbReference type="NCBI Taxonomy" id="1734106"/>
    <lineage>
        <taxon>Eukaryota</taxon>
        <taxon>Fungi</taxon>
        <taxon>Dikarya</taxon>
        <taxon>Basidiomycota</taxon>
        <taxon>Agaricomycotina</taxon>
        <taxon>Tremellomycetes</taxon>
        <taxon>Tremellales</taxon>
        <taxon>Cryptococcaceae</taxon>
        <taxon>Kwoniella</taxon>
    </lineage>
</organism>
<dbReference type="EMBL" id="CP144052">
    <property type="protein sequence ID" value="WWD16830.1"/>
    <property type="molecule type" value="Genomic_DNA"/>
</dbReference>
<gene>
    <name evidence="2" type="ORF">CI109_101262</name>
</gene>
<accession>A0AAJ8LGB0</accession>
<dbReference type="Proteomes" id="UP000322225">
    <property type="component" value="Chromosome 2"/>
</dbReference>
<dbReference type="KEGG" id="ksn:43592526"/>
<reference evidence="2" key="2">
    <citation type="submission" date="2024-01" db="EMBL/GenBank/DDBJ databases">
        <title>Comparative genomics of Cryptococcus and Kwoniella reveals pathogenesis evolution and contrasting modes of karyotype evolution via chromosome fusion or intercentromeric recombination.</title>
        <authorList>
            <person name="Coelho M.A."/>
            <person name="David-Palma M."/>
            <person name="Shea T."/>
            <person name="Bowers K."/>
            <person name="McGinley-Smith S."/>
            <person name="Mohammad A.W."/>
            <person name="Gnirke A."/>
            <person name="Yurkov A.M."/>
            <person name="Nowrousian M."/>
            <person name="Sun S."/>
            <person name="Cuomo C.A."/>
            <person name="Heitman J."/>
        </authorList>
    </citation>
    <scope>NUCLEOTIDE SEQUENCE</scope>
    <source>
        <strain evidence="2">CBS 12478</strain>
    </source>
</reference>
<feature type="region of interest" description="Disordered" evidence="1">
    <location>
        <begin position="31"/>
        <end position="132"/>
    </location>
</feature>
<reference evidence="2" key="1">
    <citation type="submission" date="2017-08" db="EMBL/GenBank/DDBJ databases">
        <authorList>
            <person name="Cuomo C."/>
            <person name="Billmyre B."/>
            <person name="Heitman J."/>
        </authorList>
    </citation>
    <scope>NUCLEOTIDE SEQUENCE</scope>
    <source>
        <strain evidence="2">CBS 12478</strain>
    </source>
</reference>